<accession>A0A1K1RQU5</accession>
<dbReference type="OrthoDB" id="9907007at2"/>
<proteinExistence type="predicted"/>
<dbReference type="EMBL" id="FPIZ01000013">
    <property type="protein sequence ID" value="SFW74103.1"/>
    <property type="molecule type" value="Genomic_DNA"/>
</dbReference>
<sequence>MYRVFFSLIFMMFTTPCYSQKENGSMILKIDGYMIDFSGQMIFQPCDSDTTDLFESLDGTSFNIWCNQITDRLCESFDGLGDTIWVDYSTSKDANINYGYIRYFHCMIKIALNFIGENPNDFRIYDVPKYEIIEEDKRYPILGFYVRGFLKEVIPTDRQLLLKMYKFYDENNYTVPPLLDSIVNQKILR</sequence>
<dbReference type="Proteomes" id="UP000183788">
    <property type="component" value="Unassembled WGS sequence"/>
</dbReference>
<name>A0A1K1RQU5_9BACT</name>
<dbReference type="STRING" id="1004.SAMN05661012_04101"/>
<gene>
    <name evidence="1" type="ORF">SAMN05661012_04101</name>
</gene>
<organism evidence="1 2">
    <name type="scientific">Chitinophaga sancti</name>
    <dbReference type="NCBI Taxonomy" id="1004"/>
    <lineage>
        <taxon>Bacteria</taxon>
        <taxon>Pseudomonadati</taxon>
        <taxon>Bacteroidota</taxon>
        <taxon>Chitinophagia</taxon>
        <taxon>Chitinophagales</taxon>
        <taxon>Chitinophagaceae</taxon>
        <taxon>Chitinophaga</taxon>
    </lineage>
</organism>
<protein>
    <submittedName>
        <fullName evidence="1">Uncharacterized protein</fullName>
    </submittedName>
</protein>
<reference evidence="1 2" key="1">
    <citation type="submission" date="2016-11" db="EMBL/GenBank/DDBJ databases">
        <authorList>
            <person name="Jaros S."/>
            <person name="Januszkiewicz K."/>
            <person name="Wedrychowicz H."/>
        </authorList>
    </citation>
    <scope>NUCLEOTIDE SEQUENCE [LARGE SCALE GENOMIC DNA]</scope>
    <source>
        <strain evidence="1 2">DSM 784</strain>
    </source>
</reference>
<evidence type="ECO:0000313" key="1">
    <source>
        <dbReference type="EMBL" id="SFW74103.1"/>
    </source>
</evidence>
<dbReference type="AlphaFoldDB" id="A0A1K1RQU5"/>
<evidence type="ECO:0000313" key="2">
    <source>
        <dbReference type="Proteomes" id="UP000183788"/>
    </source>
</evidence>